<dbReference type="GO" id="GO:0006689">
    <property type="term" value="P:ganglioside catabolic process"/>
    <property type="evidence" value="ECO:0007669"/>
    <property type="project" value="TreeGrafter"/>
</dbReference>
<accession>E6Q3W7</accession>
<comment type="caution">
    <text evidence="1">The sequence shown here is derived from an EMBL/GenBank/DDBJ whole genome shotgun (WGS) entry which is preliminary data.</text>
</comment>
<reference evidence="1" key="1">
    <citation type="submission" date="2009-10" db="EMBL/GenBank/DDBJ databases">
        <title>Diversity of trophic interactions inside an arsenic-rich microbial ecosystem.</title>
        <authorList>
            <person name="Bertin P.N."/>
            <person name="Heinrich-Salmeron A."/>
            <person name="Pelletier E."/>
            <person name="Goulhen-Chollet F."/>
            <person name="Arsene-Ploetze F."/>
            <person name="Gallien S."/>
            <person name="Calteau A."/>
            <person name="Vallenet D."/>
            <person name="Casiot C."/>
            <person name="Chane-Woon-Ming B."/>
            <person name="Giloteaux L."/>
            <person name="Barakat M."/>
            <person name="Bonnefoy V."/>
            <person name="Bruneel O."/>
            <person name="Chandler M."/>
            <person name="Cleiss J."/>
            <person name="Duran R."/>
            <person name="Elbaz-Poulichet F."/>
            <person name="Fonknechten N."/>
            <person name="Lauga B."/>
            <person name="Mornico D."/>
            <person name="Ortet P."/>
            <person name="Schaeffer C."/>
            <person name="Siguier P."/>
            <person name="Alexander Thil Smith A."/>
            <person name="Van Dorsselaer A."/>
            <person name="Weissenbach J."/>
            <person name="Medigue C."/>
            <person name="Le Paslier D."/>
        </authorList>
    </citation>
    <scope>NUCLEOTIDE SEQUENCE</scope>
</reference>
<dbReference type="GO" id="GO:0016020">
    <property type="term" value="C:membrane"/>
    <property type="evidence" value="ECO:0007669"/>
    <property type="project" value="TreeGrafter"/>
</dbReference>
<gene>
    <name evidence="1" type="ORF">CARN4_2121</name>
</gene>
<dbReference type="Gene3D" id="2.120.10.10">
    <property type="match status" value="1"/>
</dbReference>
<proteinExistence type="predicted"/>
<organism evidence="1">
    <name type="scientific">mine drainage metagenome</name>
    <dbReference type="NCBI Taxonomy" id="410659"/>
    <lineage>
        <taxon>unclassified sequences</taxon>
        <taxon>metagenomes</taxon>
        <taxon>ecological metagenomes</taxon>
    </lineage>
</organism>
<dbReference type="Gene3D" id="2.130.10.10">
    <property type="entry name" value="YVTN repeat-like/Quinoprotein amine dehydrogenase"/>
    <property type="match status" value="1"/>
</dbReference>
<protein>
    <recommendedName>
        <fullName evidence="2">BNR/Asp-box repeat protein</fullName>
    </recommendedName>
</protein>
<dbReference type="GO" id="GO:0009313">
    <property type="term" value="P:oligosaccharide catabolic process"/>
    <property type="evidence" value="ECO:0007669"/>
    <property type="project" value="TreeGrafter"/>
</dbReference>
<dbReference type="CDD" id="cd15482">
    <property type="entry name" value="Sialidase_non-viral"/>
    <property type="match status" value="1"/>
</dbReference>
<dbReference type="PANTHER" id="PTHR10628:SF30">
    <property type="entry name" value="EXO-ALPHA-SIALIDASE"/>
    <property type="match status" value="1"/>
</dbReference>
<dbReference type="InterPro" id="IPR036278">
    <property type="entry name" value="Sialidase_sf"/>
</dbReference>
<dbReference type="EMBL" id="CABO01000028">
    <property type="protein sequence ID" value="CBI01926.1"/>
    <property type="molecule type" value="Genomic_DNA"/>
</dbReference>
<dbReference type="InterPro" id="IPR015943">
    <property type="entry name" value="WD40/YVTN_repeat-like_dom_sf"/>
</dbReference>
<dbReference type="GO" id="GO:0004308">
    <property type="term" value="F:exo-alpha-sialidase activity"/>
    <property type="evidence" value="ECO:0007669"/>
    <property type="project" value="InterPro"/>
</dbReference>
<name>E6Q3W7_9ZZZZ</name>
<dbReference type="GO" id="GO:0005737">
    <property type="term" value="C:cytoplasm"/>
    <property type="evidence" value="ECO:0007669"/>
    <property type="project" value="TreeGrafter"/>
</dbReference>
<sequence length="457" mass="50488">MIDVHAKVACAMGSMRRSLLMLALVLLAASSATLPPAPGKAVITLTRKPGFWSEPAVAIDPADPHHVVAAYQVGGLVDYSRNAGRTWKSVTAVPHDHRLIDGDVSLAYDAHGHAILCYIAFDKLGTESYWAHHATRNGIFVERSNDGGVHWQRRAVAVKAPVGRPNVFEDKPYIVADDTHGPYRGNLYIGWTEFHRSYSEMLFSRSTDGGGAWSHPIRISTVNGLPRDDNGATEGFDGTVGPHGTLYTVWQDGTHIVLAVSHDGGKSFTPSHAIIEVPSMNYYVQGYQDREVNGFPQIAIAPKSHRLFITWSDYRNGEVDIFSATSTDGGVTWSAPVKVNDDRAHDGRDHLFQWLSVDPTTGDAYVIFDDRRADPKNELATITLARSTDGGRTYRNYEWTTKPFDPSFQFMGDYNGIAAYAGRVYGVWTEAAPTHAKRWSKAWRAPRTIVRLGMAQF</sequence>
<dbReference type="AlphaFoldDB" id="E6Q3W7"/>
<evidence type="ECO:0008006" key="2">
    <source>
        <dbReference type="Google" id="ProtNLM"/>
    </source>
</evidence>
<dbReference type="InterPro" id="IPR026856">
    <property type="entry name" value="Sialidase_fam"/>
</dbReference>
<evidence type="ECO:0000313" key="1">
    <source>
        <dbReference type="EMBL" id="CBI01926.1"/>
    </source>
</evidence>
<dbReference type="SUPFAM" id="SSF110296">
    <property type="entry name" value="Oligoxyloglucan reducing end-specific cellobiohydrolase"/>
    <property type="match status" value="1"/>
</dbReference>
<dbReference type="PANTHER" id="PTHR10628">
    <property type="entry name" value="SIALIDASE"/>
    <property type="match status" value="1"/>
</dbReference>
<dbReference type="SUPFAM" id="SSF50939">
    <property type="entry name" value="Sialidases"/>
    <property type="match status" value="1"/>
</dbReference>